<protein>
    <submittedName>
        <fullName evidence="5">Protein involved in gliding motility GldM</fullName>
    </submittedName>
</protein>
<evidence type="ECO:0000313" key="5">
    <source>
        <dbReference type="EMBL" id="SNR47703.1"/>
    </source>
</evidence>
<dbReference type="InterPro" id="IPR048405">
    <property type="entry name" value="GldM_Ig-like-1"/>
</dbReference>
<dbReference type="InterPro" id="IPR048406">
    <property type="entry name" value="GldM_Ig-like-2"/>
</dbReference>
<dbReference type="RefSeq" id="WP_089381028.1">
    <property type="nucleotide sequence ID" value="NZ_FZNT01000003.1"/>
</dbReference>
<reference evidence="5 6" key="1">
    <citation type="submission" date="2017-06" db="EMBL/GenBank/DDBJ databases">
        <authorList>
            <person name="Kim H.J."/>
            <person name="Triplett B.A."/>
        </authorList>
    </citation>
    <scope>NUCLEOTIDE SEQUENCE [LARGE SCALE GENOMIC DNA]</scope>
    <source>
        <strain evidence="5 6">DSM 29150</strain>
    </source>
</reference>
<dbReference type="OrthoDB" id="1490890at2"/>
<evidence type="ECO:0000259" key="2">
    <source>
        <dbReference type="Pfam" id="PF12081"/>
    </source>
</evidence>
<evidence type="ECO:0000259" key="3">
    <source>
        <dbReference type="Pfam" id="PF21601"/>
    </source>
</evidence>
<dbReference type="InterPro" id="IPR022720">
    <property type="entry name" value="Motility-assoc_prot_GldM_N"/>
</dbReference>
<keyword evidence="6" id="KW-1185">Reference proteome</keyword>
<evidence type="ECO:0000259" key="1">
    <source>
        <dbReference type="Pfam" id="PF12080"/>
    </source>
</evidence>
<feature type="domain" description="Gliding motility-associated protein GldM N-terminal" evidence="2">
    <location>
        <begin position="31"/>
        <end position="217"/>
    </location>
</feature>
<accession>A0A238WN10</accession>
<dbReference type="Pfam" id="PF21602">
    <property type="entry name" value="GldM_3rd"/>
    <property type="match status" value="1"/>
</dbReference>
<dbReference type="InterPro" id="IPR019859">
    <property type="entry name" value="Motility-assoc_prot_GldM"/>
</dbReference>
<sequence>MASGKLSPRQKMINLMYLVFIAMIAMQMSKQVLSAFGYMNEKLTDNNVLFQESNLAKYENLKTKAAEQPDKYADKFAKVEKIKNLSETFNAYIDSLSAKFLDGVKDVKDYESMDKTSTVDEYFFVGDGLTKKGQEFINHIRDYREGVIQIIGENSPLVANINKRFNTDTQKNRDGKDQAWLNNRYEGFPLISTVTNLTSMKTDIKITNAEIFNTILGGQLESDAGISGNTYKTILTTEKSAFFQGENFKGKLVLGRYDATLKPSEVIVNGKKIDKKYFKDGGVELEFPAGAVGEVPVKGEFIFTQDGKDVVIPIETSYAVIPKPNNAVISADKMNVVYMGVDNPMTISIPGISDNKVTATGNGLSKASGGGKYIMKPVSGKEVTINVSGKLPDGTTVSTSQKFRIKGIPSPSGTVRKEVGYLKMQKQSLEKATIGSTLPDFDFDLTLRTTGFTIKVPGQSAVVVSGNKMNAQAKKAIAKARRGDVVTIFDIKSSLVGNSTYKIKPASAVSVEIQ</sequence>
<dbReference type="Pfam" id="PF12081">
    <property type="entry name" value="GldM_1st"/>
    <property type="match status" value="1"/>
</dbReference>
<feature type="domain" description="Gliding motility-associated protein GldM C-terminal" evidence="1">
    <location>
        <begin position="409"/>
        <end position="514"/>
    </location>
</feature>
<organism evidence="5 6">
    <name type="scientific">Lutibacter agarilyticus</name>
    <dbReference type="NCBI Taxonomy" id="1109740"/>
    <lineage>
        <taxon>Bacteria</taxon>
        <taxon>Pseudomonadati</taxon>
        <taxon>Bacteroidota</taxon>
        <taxon>Flavobacteriia</taxon>
        <taxon>Flavobacteriales</taxon>
        <taxon>Flavobacteriaceae</taxon>
        <taxon>Lutibacter</taxon>
    </lineage>
</organism>
<proteinExistence type="predicted"/>
<dbReference type="Pfam" id="PF21601">
    <property type="entry name" value="GldM_2nd"/>
    <property type="match status" value="1"/>
</dbReference>
<dbReference type="Pfam" id="PF12080">
    <property type="entry name" value="GldM_4th"/>
    <property type="match status" value="1"/>
</dbReference>
<evidence type="ECO:0000259" key="4">
    <source>
        <dbReference type="Pfam" id="PF21602"/>
    </source>
</evidence>
<feature type="domain" description="Gliding motility-associated protein GldM first immunoglobulin-like" evidence="3">
    <location>
        <begin position="226"/>
        <end position="322"/>
    </location>
</feature>
<gene>
    <name evidence="5" type="ORF">SAMN06265371_103378</name>
</gene>
<dbReference type="Proteomes" id="UP000198384">
    <property type="component" value="Unassembled WGS sequence"/>
</dbReference>
<feature type="domain" description="Gliding motility-associated protein GldM second immunoglobulin-like" evidence="4">
    <location>
        <begin position="327"/>
        <end position="406"/>
    </location>
</feature>
<dbReference type="EMBL" id="FZNT01000003">
    <property type="protein sequence ID" value="SNR47703.1"/>
    <property type="molecule type" value="Genomic_DNA"/>
</dbReference>
<name>A0A238WN10_9FLAO</name>
<dbReference type="NCBIfam" id="TIGR03517">
    <property type="entry name" value="GldM_gliding"/>
    <property type="match status" value="1"/>
</dbReference>
<dbReference type="InterPro" id="IPR022719">
    <property type="entry name" value="Motility-assoc_prot_GldM_C"/>
</dbReference>
<dbReference type="AlphaFoldDB" id="A0A238WN10"/>
<evidence type="ECO:0000313" key="6">
    <source>
        <dbReference type="Proteomes" id="UP000198384"/>
    </source>
</evidence>